<dbReference type="InterPro" id="IPR009057">
    <property type="entry name" value="Homeodomain-like_sf"/>
</dbReference>
<feature type="domain" description="HTH araC/xylS-type" evidence="4">
    <location>
        <begin position="216"/>
        <end position="317"/>
    </location>
</feature>
<accession>A0ABV6B7U0</accession>
<dbReference type="Pfam" id="PF12833">
    <property type="entry name" value="HTH_18"/>
    <property type="match status" value="1"/>
</dbReference>
<reference evidence="5 6" key="1">
    <citation type="submission" date="2024-09" db="EMBL/GenBank/DDBJ databases">
        <authorList>
            <person name="Sun Q."/>
            <person name="Mori K."/>
        </authorList>
    </citation>
    <scope>NUCLEOTIDE SEQUENCE [LARGE SCALE GENOMIC DNA]</scope>
    <source>
        <strain evidence="5 6">KCTC 23315</strain>
    </source>
</reference>
<evidence type="ECO:0000259" key="4">
    <source>
        <dbReference type="PROSITE" id="PS01124"/>
    </source>
</evidence>
<name>A0ABV6B7U0_9GAMM</name>
<dbReference type="PANTHER" id="PTHR47894:SF1">
    <property type="entry name" value="HTH-TYPE TRANSCRIPTIONAL REGULATOR VQSM"/>
    <property type="match status" value="1"/>
</dbReference>
<dbReference type="PROSITE" id="PS01124">
    <property type="entry name" value="HTH_ARAC_FAMILY_2"/>
    <property type="match status" value="1"/>
</dbReference>
<dbReference type="Pfam" id="PF12625">
    <property type="entry name" value="Arabinose_bd"/>
    <property type="match status" value="1"/>
</dbReference>
<keyword evidence="2" id="KW-0238">DNA-binding</keyword>
<dbReference type="Proteomes" id="UP001589813">
    <property type="component" value="Unassembled WGS sequence"/>
</dbReference>
<gene>
    <name evidence="5" type="ORF">ACFFJP_01440</name>
</gene>
<dbReference type="SMART" id="SM00342">
    <property type="entry name" value="HTH_ARAC"/>
    <property type="match status" value="1"/>
</dbReference>
<dbReference type="RefSeq" id="WP_377239695.1">
    <property type="nucleotide sequence ID" value="NZ_JBHLXP010000001.1"/>
</dbReference>
<dbReference type="SUPFAM" id="SSF46689">
    <property type="entry name" value="Homeodomain-like"/>
    <property type="match status" value="1"/>
</dbReference>
<dbReference type="PANTHER" id="PTHR47894">
    <property type="entry name" value="HTH-TYPE TRANSCRIPTIONAL REGULATOR GADX"/>
    <property type="match status" value="1"/>
</dbReference>
<proteinExistence type="predicted"/>
<evidence type="ECO:0000313" key="5">
    <source>
        <dbReference type="EMBL" id="MFC0046950.1"/>
    </source>
</evidence>
<comment type="caution">
    <text evidence="5">The sequence shown here is derived from an EMBL/GenBank/DDBJ whole genome shotgun (WGS) entry which is preliminary data.</text>
</comment>
<evidence type="ECO:0000313" key="6">
    <source>
        <dbReference type="Proteomes" id="UP001589813"/>
    </source>
</evidence>
<keyword evidence="6" id="KW-1185">Reference proteome</keyword>
<keyword evidence="1" id="KW-0805">Transcription regulation</keyword>
<protein>
    <submittedName>
        <fullName evidence="5">Helix-turn-helix domain-containing protein</fullName>
    </submittedName>
</protein>
<evidence type="ECO:0000256" key="1">
    <source>
        <dbReference type="ARBA" id="ARBA00023015"/>
    </source>
</evidence>
<evidence type="ECO:0000256" key="2">
    <source>
        <dbReference type="ARBA" id="ARBA00023125"/>
    </source>
</evidence>
<dbReference type="EMBL" id="JBHLXP010000001">
    <property type="protein sequence ID" value="MFC0046950.1"/>
    <property type="molecule type" value="Genomic_DNA"/>
</dbReference>
<sequence>MRRPGGYQDKQLLVAHGVPELLQAAQRRGASLHQLLAGTTLFETDLQKPQFRIHPGALQRLLGNLNKVPSPELPAVIAQAILLNPQIPVCRLILTAPTLSKALRYLWFYRQQLWPLCLPVLQWQGATLRMTLLPAVGMGAAQELALAVCQQFVLALCAARQVRAGASENTEQSSAPLMLQLTSAQLAQRLPQEQRAECRHWRQICCQQAKLLPRQPGLLEWLSRQQLRRLPDWLSPDEAAAMLQLHPAALKRLLAEQHCSFSQWQDVLRNQLALFWLSQPELSNRQLAARLGYSDEHNFRRAVKRWTGLLPSALRPG</sequence>
<evidence type="ECO:0000256" key="3">
    <source>
        <dbReference type="ARBA" id="ARBA00023163"/>
    </source>
</evidence>
<dbReference type="Gene3D" id="1.10.10.60">
    <property type="entry name" value="Homeodomain-like"/>
    <property type="match status" value="1"/>
</dbReference>
<dbReference type="InterPro" id="IPR018060">
    <property type="entry name" value="HTH_AraC"/>
</dbReference>
<dbReference type="InterPro" id="IPR032687">
    <property type="entry name" value="AraC-type_N"/>
</dbReference>
<organism evidence="5 6">
    <name type="scientific">Rheinheimera tilapiae</name>
    <dbReference type="NCBI Taxonomy" id="875043"/>
    <lineage>
        <taxon>Bacteria</taxon>
        <taxon>Pseudomonadati</taxon>
        <taxon>Pseudomonadota</taxon>
        <taxon>Gammaproteobacteria</taxon>
        <taxon>Chromatiales</taxon>
        <taxon>Chromatiaceae</taxon>
        <taxon>Rheinheimera</taxon>
    </lineage>
</organism>
<keyword evidence="3" id="KW-0804">Transcription</keyword>